<dbReference type="GO" id="GO:0005737">
    <property type="term" value="C:cytoplasm"/>
    <property type="evidence" value="ECO:0007669"/>
    <property type="project" value="UniProtKB-SubCell"/>
</dbReference>
<feature type="zinc finger region" description="RING-Gid-type" evidence="9">
    <location>
        <begin position="338"/>
        <end position="384"/>
    </location>
</feature>
<dbReference type="InterPro" id="IPR013083">
    <property type="entry name" value="Znf_RING/FYVE/PHD"/>
</dbReference>
<dbReference type="InterPro" id="IPR013144">
    <property type="entry name" value="CRA_dom"/>
</dbReference>
<dbReference type="GO" id="GO:0034657">
    <property type="term" value="C:GID complex"/>
    <property type="evidence" value="ECO:0007669"/>
    <property type="project" value="TreeGrafter"/>
</dbReference>
<evidence type="ECO:0000256" key="9">
    <source>
        <dbReference type="PROSITE-ProRule" id="PRU01215"/>
    </source>
</evidence>
<proteinExistence type="inferred from homology"/>
<dbReference type="InterPro" id="IPR027370">
    <property type="entry name" value="Znf-RING_euk"/>
</dbReference>
<evidence type="ECO:0000256" key="7">
    <source>
        <dbReference type="ARBA" id="ARBA00075398"/>
    </source>
</evidence>
<evidence type="ECO:0000259" key="11">
    <source>
        <dbReference type="PROSITE" id="PS51867"/>
    </source>
</evidence>
<dbReference type="GO" id="GO:0043161">
    <property type="term" value="P:proteasome-mediated ubiquitin-dependent protein catabolic process"/>
    <property type="evidence" value="ECO:0007669"/>
    <property type="project" value="InterPro"/>
</dbReference>
<dbReference type="AlphaFoldDB" id="A0A139A5I5"/>
<dbReference type="CDD" id="cd16652">
    <property type="entry name" value="dRING_Rmd5p-like"/>
    <property type="match status" value="1"/>
</dbReference>
<keyword evidence="2" id="KW-0963">Cytoplasm</keyword>
<dbReference type="GO" id="GO:0061630">
    <property type="term" value="F:ubiquitin protein ligase activity"/>
    <property type="evidence" value="ECO:0007669"/>
    <property type="project" value="InterPro"/>
</dbReference>
<dbReference type="PANTHER" id="PTHR12170">
    <property type="entry name" value="MACROPHAGE ERYTHROBLAST ATTACHER-RELATED"/>
    <property type="match status" value="1"/>
</dbReference>
<dbReference type="GO" id="GO:0005634">
    <property type="term" value="C:nucleus"/>
    <property type="evidence" value="ECO:0007669"/>
    <property type="project" value="TreeGrafter"/>
</dbReference>
<dbReference type="Pfam" id="PF13445">
    <property type="entry name" value="zf-RING_UBOX"/>
    <property type="match status" value="1"/>
</dbReference>
<keyword evidence="3" id="KW-0479">Metal-binding</keyword>
<sequence>METLTKEFERLAKKQKTVADDTLAALDSIIAAMTETRDKLVRVHTDASQLNAPDAPLFLLATKAKTTSSQVQESQKDLQNVFSKFSKAVDKRFKMDLNAGWNPKAFDGKDAVLARTIALHFIREGRFDVADAFVVEAGLDIPEQLKAQFVEMYHILEAMRRAGSSGVVGSDPDLELALAWARRNREALAARGSSLEFDLHKCRFIQCLKSTNPLSAREYARQHFADFSHSNFTEIQRLMCALLFSTRLSTSPYADLLHPTLFADLHTRFVRDFCALLGLPADPPLLVALQIGTASLPRLYKMSSIMKDKSGLEWSQQGELPVEIPVLDTQLYHSLFVCPVTKEAWNGLDENPPMMMQCGHIISKEALNRLCKGNVQARFKCPYCPQEATAMQAIRVHF</sequence>
<dbReference type="InterPro" id="IPR037683">
    <property type="entry name" value="Rmd5_dRing"/>
</dbReference>
<accession>A0A139A5I5</accession>
<dbReference type="GO" id="GO:0008270">
    <property type="term" value="F:zinc ion binding"/>
    <property type="evidence" value="ECO:0007669"/>
    <property type="project" value="UniProtKB-KW"/>
</dbReference>
<reference evidence="12 13" key="1">
    <citation type="journal article" date="2015" name="Genome Biol. Evol.">
        <title>Phylogenomic analyses indicate that early fungi evolved digesting cell walls of algal ancestors of land plants.</title>
        <authorList>
            <person name="Chang Y."/>
            <person name="Wang S."/>
            <person name="Sekimoto S."/>
            <person name="Aerts A.L."/>
            <person name="Choi C."/>
            <person name="Clum A."/>
            <person name="LaButti K.M."/>
            <person name="Lindquist E.A."/>
            <person name="Yee Ngan C."/>
            <person name="Ohm R.A."/>
            <person name="Salamov A.A."/>
            <person name="Grigoriev I.V."/>
            <person name="Spatafora J.W."/>
            <person name="Berbee M.L."/>
        </authorList>
    </citation>
    <scope>NUCLEOTIDE SEQUENCE [LARGE SCALE GENOMIC DNA]</scope>
    <source>
        <strain evidence="12 13">JEL478</strain>
    </source>
</reference>
<dbReference type="OMA" id="FEATNND"/>
<dbReference type="STRING" id="1344416.A0A139A5I5"/>
<dbReference type="InterPro" id="IPR044063">
    <property type="entry name" value="ZF_RING_GID"/>
</dbReference>
<name>A0A139A5I5_GONPJ</name>
<comment type="similarity">
    <text evidence="6">Belongs to the RMD5/GID2 family.</text>
</comment>
<organism evidence="12 13">
    <name type="scientific">Gonapodya prolifera (strain JEL478)</name>
    <name type="common">Monoblepharis prolifera</name>
    <dbReference type="NCBI Taxonomy" id="1344416"/>
    <lineage>
        <taxon>Eukaryota</taxon>
        <taxon>Fungi</taxon>
        <taxon>Fungi incertae sedis</taxon>
        <taxon>Chytridiomycota</taxon>
        <taxon>Chytridiomycota incertae sedis</taxon>
        <taxon>Monoblepharidomycetes</taxon>
        <taxon>Monoblepharidales</taxon>
        <taxon>Gonapodyaceae</taxon>
        <taxon>Gonapodya</taxon>
    </lineage>
</organism>
<evidence type="ECO:0000313" key="12">
    <source>
        <dbReference type="EMBL" id="KXS12036.1"/>
    </source>
</evidence>
<dbReference type="PROSITE" id="PS50897">
    <property type="entry name" value="CTLH"/>
    <property type="match status" value="1"/>
</dbReference>
<dbReference type="Pfam" id="PF10607">
    <property type="entry name" value="CTLH"/>
    <property type="match status" value="1"/>
</dbReference>
<dbReference type="InterPro" id="IPR006595">
    <property type="entry name" value="CTLH_C"/>
</dbReference>
<dbReference type="InterPro" id="IPR024964">
    <property type="entry name" value="CTLH/CRA"/>
</dbReference>
<dbReference type="OrthoDB" id="1933281at2759"/>
<evidence type="ECO:0000259" key="10">
    <source>
        <dbReference type="PROSITE" id="PS50897"/>
    </source>
</evidence>
<comment type="subcellular location">
    <subcellularLocation>
        <location evidence="1">Cytoplasm</location>
    </subcellularLocation>
</comment>
<protein>
    <recommendedName>
        <fullName evidence="8">GID complex catalytic subunit 2</fullName>
    </recommendedName>
    <alternativeName>
        <fullName evidence="7">Glucose-induced degradation protein 2</fullName>
    </alternativeName>
</protein>
<evidence type="ECO:0000256" key="3">
    <source>
        <dbReference type="ARBA" id="ARBA00022723"/>
    </source>
</evidence>
<dbReference type="InterPro" id="IPR045098">
    <property type="entry name" value="Fyv10_fam"/>
</dbReference>
<evidence type="ECO:0000256" key="4">
    <source>
        <dbReference type="ARBA" id="ARBA00022771"/>
    </source>
</evidence>
<keyword evidence="13" id="KW-1185">Reference proteome</keyword>
<keyword evidence="4 9" id="KW-0863">Zinc-finger</keyword>
<keyword evidence="5" id="KW-0862">Zinc</keyword>
<evidence type="ECO:0000256" key="5">
    <source>
        <dbReference type="ARBA" id="ARBA00022833"/>
    </source>
</evidence>
<dbReference type="Proteomes" id="UP000070544">
    <property type="component" value="Unassembled WGS sequence"/>
</dbReference>
<dbReference type="Gene3D" id="3.30.40.10">
    <property type="entry name" value="Zinc/RING finger domain, C3HC4 (zinc finger)"/>
    <property type="match status" value="1"/>
</dbReference>
<dbReference type="PANTHER" id="PTHR12170:SF3">
    <property type="entry name" value="GH10162P"/>
    <property type="match status" value="1"/>
</dbReference>
<dbReference type="EMBL" id="KQ965792">
    <property type="protein sequence ID" value="KXS12036.1"/>
    <property type="molecule type" value="Genomic_DNA"/>
</dbReference>
<gene>
    <name evidence="12" type="ORF">M427DRAFT_126089</name>
</gene>
<dbReference type="PROSITE" id="PS51867">
    <property type="entry name" value="ZF_RING_GID"/>
    <property type="match status" value="1"/>
</dbReference>
<evidence type="ECO:0000256" key="6">
    <source>
        <dbReference type="ARBA" id="ARBA00061136"/>
    </source>
</evidence>
<evidence type="ECO:0000313" key="13">
    <source>
        <dbReference type="Proteomes" id="UP000070544"/>
    </source>
</evidence>
<evidence type="ECO:0000256" key="1">
    <source>
        <dbReference type="ARBA" id="ARBA00004496"/>
    </source>
</evidence>
<feature type="domain" description="RING-Gid-type" evidence="11">
    <location>
        <begin position="338"/>
        <end position="384"/>
    </location>
</feature>
<dbReference type="SUPFAM" id="SSF57850">
    <property type="entry name" value="RING/U-box"/>
    <property type="match status" value="1"/>
</dbReference>
<feature type="domain" description="CTLH" evidence="10">
    <location>
        <begin position="173"/>
        <end position="215"/>
    </location>
</feature>
<evidence type="ECO:0000256" key="2">
    <source>
        <dbReference type="ARBA" id="ARBA00022490"/>
    </source>
</evidence>
<evidence type="ECO:0000256" key="8">
    <source>
        <dbReference type="ARBA" id="ARBA00080744"/>
    </source>
</evidence>
<dbReference type="FunFam" id="3.30.40.10:FF:000143">
    <property type="entry name" value="Regulator of gluconeogenesis Rmd5"/>
    <property type="match status" value="1"/>
</dbReference>
<dbReference type="SMART" id="SM00757">
    <property type="entry name" value="CRA"/>
    <property type="match status" value="1"/>
</dbReference>